<dbReference type="SUPFAM" id="SSF53067">
    <property type="entry name" value="Actin-like ATPase domain"/>
    <property type="match status" value="1"/>
</dbReference>
<name>A0ABQ9EE99_TEGGR</name>
<evidence type="ECO:0000259" key="2">
    <source>
        <dbReference type="Pfam" id="PF01968"/>
    </source>
</evidence>
<feature type="domain" description="S-Me-THD N-terminal" evidence="3">
    <location>
        <begin position="547"/>
        <end position="606"/>
    </location>
</feature>
<dbReference type="InterPro" id="IPR002821">
    <property type="entry name" value="Hydantoinase_A"/>
</dbReference>
<dbReference type="InterPro" id="IPR043129">
    <property type="entry name" value="ATPase_NBD"/>
</dbReference>
<keyword evidence="6" id="KW-1185">Reference proteome</keyword>
<evidence type="ECO:0000256" key="1">
    <source>
        <dbReference type="SAM" id="Coils"/>
    </source>
</evidence>
<dbReference type="Pfam" id="PF20906">
    <property type="entry name" value="S-Me-THD_C"/>
    <property type="match status" value="1"/>
</dbReference>
<evidence type="ECO:0000259" key="4">
    <source>
        <dbReference type="Pfam" id="PF20906"/>
    </source>
</evidence>
<dbReference type="InterPro" id="IPR027479">
    <property type="entry name" value="S-Me-THD_N_sf"/>
</dbReference>
<accession>A0ABQ9EE99</accession>
<dbReference type="InterPro" id="IPR045079">
    <property type="entry name" value="Oxoprolinase-like"/>
</dbReference>
<feature type="domain" description="Hydantoinase A/oxoprolinase" evidence="2">
    <location>
        <begin position="4"/>
        <end position="150"/>
    </location>
</feature>
<dbReference type="Pfam" id="PF01968">
    <property type="entry name" value="Hydantoinase_A"/>
    <property type="match status" value="1"/>
</dbReference>
<reference evidence="5 6" key="1">
    <citation type="submission" date="2022-12" db="EMBL/GenBank/DDBJ databases">
        <title>Chromosome-level genome of Tegillarca granosa.</title>
        <authorList>
            <person name="Kim J."/>
        </authorList>
    </citation>
    <scope>NUCLEOTIDE SEQUENCE [LARGE SCALE GENOMIC DNA]</scope>
    <source>
        <strain evidence="5">Teg-2019</strain>
        <tissue evidence="5">Adductor muscle</tissue>
    </source>
</reference>
<sequence>MNLKCPFYLTHNDGTILSCDRAIEYPVFTFASGPTNSMRGSALLSGLSDAIVVDIGGTTTDIGLLSKGFPREASAEVKIGGVRTSFQMPDVISIGLGGGSYVSIGRDHIMIGPSSSGFRLKEEAQIFKEDILETSNKGILTATDIAVAAGFCQLGNPKNVKHLLPEIVSSATTKIREMIEIKIDQVKLDSTNLPVIVVGGGNILLDSNVALKGSTRILKPTFSDVANAVGAALCQVSGSVDYIANLFDKLDESNMNDETETAIKNLERKCSLDEKEGVKSSIRKRYLEKARDMTISEACKFATDLAVKFGANPSTISVIEQSDTPLSYLPGNATRVRVKVIGDLNFDKEIFVIREFLENKIQHAEDVFCPLHKQEMTVFGQPLSKTQHEKTTLFDYEPCINEKGEWILSVLDINCIAIGTGVLGCGGGGSPYLGRLLATKAIESGRKIRVITRDKICGYADDENDLIMEMGFMGSPMVVQEKLVSGRELPGALECMRDIFVHGKYKDGHIENEEGFGVKEEDGVTFIDNYNPKTSDIEKPKTDRIKNIIGLMSAEIGGLNGIEPLLLIANCMGRAFPELQMICPIIYGLDPFPSTLADEKGRRAVILKCPSPKHLENHFRRVVVEMGCSGGVVISADLASKTIHYSISRAWRLGKAVLLARECNQSPVEAITKHEGGKLLITGKIVDVLRETTVVDSDTGEPISTETVRYGMRISVLVLPIPDIMKTEQALKFVGPQAFGYPADIVYSPSGKYTEQVPVGPR</sequence>
<evidence type="ECO:0000259" key="3">
    <source>
        <dbReference type="Pfam" id="PF06032"/>
    </source>
</evidence>
<dbReference type="PANTHER" id="PTHR11365">
    <property type="entry name" value="5-OXOPROLINASE RELATED"/>
    <property type="match status" value="1"/>
</dbReference>
<dbReference type="EMBL" id="JARBDR010000917">
    <property type="protein sequence ID" value="KAJ8303639.1"/>
    <property type="molecule type" value="Genomic_DNA"/>
</dbReference>
<evidence type="ECO:0000313" key="6">
    <source>
        <dbReference type="Proteomes" id="UP001217089"/>
    </source>
</evidence>
<dbReference type="SUPFAM" id="SSF160991">
    <property type="entry name" value="CV3147-like"/>
    <property type="match status" value="1"/>
</dbReference>
<feature type="domain" description="S-Me-THD N-terminal" evidence="3">
    <location>
        <begin position="412"/>
        <end position="500"/>
    </location>
</feature>
<protein>
    <recommendedName>
        <fullName evidence="7">Hydantoinase</fullName>
    </recommendedName>
</protein>
<evidence type="ECO:0008006" key="7">
    <source>
        <dbReference type="Google" id="ProtNLM"/>
    </source>
</evidence>
<feature type="coiled-coil region" evidence="1">
    <location>
        <begin position="249"/>
        <end position="276"/>
    </location>
</feature>
<comment type="caution">
    <text evidence="5">The sequence shown here is derived from an EMBL/GenBank/DDBJ whole genome shotgun (WGS) entry which is preliminary data.</text>
</comment>
<dbReference type="Proteomes" id="UP001217089">
    <property type="component" value="Unassembled WGS sequence"/>
</dbReference>
<gene>
    <name evidence="5" type="ORF">KUTeg_020035</name>
</gene>
<dbReference type="Pfam" id="PF06032">
    <property type="entry name" value="S-Me-THD_N"/>
    <property type="match status" value="2"/>
</dbReference>
<proteinExistence type="predicted"/>
<keyword evidence="1" id="KW-0175">Coiled coil</keyword>
<evidence type="ECO:0000313" key="5">
    <source>
        <dbReference type="EMBL" id="KAJ8303639.1"/>
    </source>
</evidence>
<feature type="domain" description="S-Me-THD-like C-terminal" evidence="4">
    <location>
        <begin position="693"/>
        <end position="748"/>
    </location>
</feature>
<organism evidence="5 6">
    <name type="scientific">Tegillarca granosa</name>
    <name type="common">Malaysian cockle</name>
    <name type="synonym">Anadara granosa</name>
    <dbReference type="NCBI Taxonomy" id="220873"/>
    <lineage>
        <taxon>Eukaryota</taxon>
        <taxon>Metazoa</taxon>
        <taxon>Spiralia</taxon>
        <taxon>Lophotrochozoa</taxon>
        <taxon>Mollusca</taxon>
        <taxon>Bivalvia</taxon>
        <taxon>Autobranchia</taxon>
        <taxon>Pteriomorphia</taxon>
        <taxon>Arcoida</taxon>
        <taxon>Arcoidea</taxon>
        <taxon>Arcidae</taxon>
        <taxon>Tegillarca</taxon>
    </lineage>
</organism>
<dbReference type="Gene3D" id="3.40.1610.10">
    <property type="entry name" value="CV3147-like domain"/>
    <property type="match status" value="1"/>
</dbReference>
<dbReference type="InterPro" id="IPR048350">
    <property type="entry name" value="S-Me-THD-like_C"/>
</dbReference>
<dbReference type="InterPro" id="IPR010318">
    <property type="entry name" value="S-Me-THD_N"/>
</dbReference>
<dbReference type="PANTHER" id="PTHR11365:SF10">
    <property type="entry name" value="HYDANTOINASE_OXOPROLINASE"/>
    <property type="match status" value="1"/>
</dbReference>